<name>A0A8S9NGE3_BRACR</name>
<dbReference type="CDD" id="cd18787">
    <property type="entry name" value="SF2_C_DEAD"/>
    <property type="match status" value="1"/>
</dbReference>
<dbReference type="Pfam" id="PF13959">
    <property type="entry name" value="CTE_SPB4"/>
    <property type="match status" value="1"/>
</dbReference>
<comment type="caution">
    <text evidence="13">The sequence shown here is derived from an EMBL/GenBank/DDBJ whole genome shotgun (WGS) entry which is preliminary data.</text>
</comment>
<dbReference type="InterPro" id="IPR025313">
    <property type="entry name" value="SPB4-like_CTE"/>
</dbReference>
<dbReference type="Proteomes" id="UP000712600">
    <property type="component" value="Unassembled WGS sequence"/>
</dbReference>
<dbReference type="CDD" id="cd17960">
    <property type="entry name" value="DEADc_DDX55"/>
    <property type="match status" value="1"/>
</dbReference>
<evidence type="ECO:0000259" key="12">
    <source>
        <dbReference type="PROSITE" id="PS51195"/>
    </source>
</evidence>
<dbReference type="InterPro" id="IPR014014">
    <property type="entry name" value="RNA_helicase_DEAD_Q_motif"/>
</dbReference>
<dbReference type="Pfam" id="PF00271">
    <property type="entry name" value="Helicase_C"/>
    <property type="match status" value="1"/>
</dbReference>
<evidence type="ECO:0000256" key="2">
    <source>
        <dbReference type="ARBA" id="ARBA00022801"/>
    </source>
</evidence>
<comment type="domain">
    <text evidence="8">The Q motif is unique to and characteristic of the DEAD box family of RNA helicases and controls ATP binding and hydrolysis.</text>
</comment>
<dbReference type="EMBL" id="QGKX02001621">
    <property type="protein sequence ID" value="KAF3504184.1"/>
    <property type="molecule type" value="Genomic_DNA"/>
</dbReference>
<comment type="catalytic activity">
    <reaction evidence="8">
        <text>ATP + H2O = ADP + phosphate + H(+)</text>
        <dbReference type="Rhea" id="RHEA:13065"/>
        <dbReference type="ChEBI" id="CHEBI:15377"/>
        <dbReference type="ChEBI" id="CHEBI:15378"/>
        <dbReference type="ChEBI" id="CHEBI:30616"/>
        <dbReference type="ChEBI" id="CHEBI:43474"/>
        <dbReference type="ChEBI" id="CHEBI:456216"/>
        <dbReference type="EC" id="3.6.4.13"/>
    </reaction>
</comment>
<comment type="function">
    <text evidence="8">RNA helicase.</text>
</comment>
<evidence type="ECO:0000256" key="1">
    <source>
        <dbReference type="ARBA" id="ARBA00022741"/>
    </source>
</evidence>
<gene>
    <name evidence="13" type="ORF">F2Q69_00045522</name>
</gene>
<feature type="domain" description="Helicase ATP-binding" evidence="10">
    <location>
        <begin position="50"/>
        <end position="308"/>
    </location>
</feature>
<evidence type="ECO:0000256" key="5">
    <source>
        <dbReference type="ARBA" id="ARBA00022884"/>
    </source>
</evidence>
<evidence type="ECO:0000256" key="7">
    <source>
        <dbReference type="RuleBase" id="RU000492"/>
    </source>
</evidence>
<organism evidence="13 14">
    <name type="scientific">Brassica cretica</name>
    <name type="common">Mustard</name>
    <dbReference type="NCBI Taxonomy" id="69181"/>
    <lineage>
        <taxon>Eukaryota</taxon>
        <taxon>Viridiplantae</taxon>
        <taxon>Streptophyta</taxon>
        <taxon>Embryophyta</taxon>
        <taxon>Tracheophyta</taxon>
        <taxon>Spermatophyta</taxon>
        <taxon>Magnoliopsida</taxon>
        <taxon>eudicotyledons</taxon>
        <taxon>Gunneridae</taxon>
        <taxon>Pentapetalae</taxon>
        <taxon>rosids</taxon>
        <taxon>malvids</taxon>
        <taxon>Brassicales</taxon>
        <taxon>Brassicaceae</taxon>
        <taxon>Brassiceae</taxon>
        <taxon>Brassica</taxon>
    </lineage>
</organism>
<evidence type="ECO:0000256" key="3">
    <source>
        <dbReference type="ARBA" id="ARBA00022806"/>
    </source>
</evidence>
<dbReference type="InterPro" id="IPR027417">
    <property type="entry name" value="P-loop_NTPase"/>
</dbReference>
<accession>A0A8S9NGE3</accession>
<dbReference type="Pfam" id="PF00270">
    <property type="entry name" value="DEAD"/>
    <property type="match status" value="2"/>
</dbReference>
<feature type="region of interest" description="Disordered" evidence="9">
    <location>
        <begin position="587"/>
        <end position="648"/>
    </location>
</feature>
<dbReference type="InterPro" id="IPR011545">
    <property type="entry name" value="DEAD/DEAH_box_helicase_dom"/>
</dbReference>
<keyword evidence="1 7" id="KW-0547">Nucleotide-binding</keyword>
<dbReference type="Gene3D" id="3.40.50.300">
    <property type="entry name" value="P-loop containing nucleotide triphosphate hydrolases"/>
    <property type="match status" value="3"/>
</dbReference>
<dbReference type="PROSITE" id="PS00039">
    <property type="entry name" value="DEAD_ATP_HELICASE"/>
    <property type="match status" value="1"/>
</dbReference>
<sequence length="676" mass="75651">MDPSPNTNEALTETRFSDLKPPLSEDIIEALRRSGPPGFEFCTPVQAATIPLLCSHKDVAVDAATGSGKTLAFVLPLVEILRRSTSYPPKPHQVMGVIISPTRELSTQIYNVAQPFVSTLPNVKSVLLVGGRDVRADMNTIEEEGCNVLIGTPGRLSDIMERMDILDYRNLEVMGVIISPTRELSTQIYNVAQPFVSTLPNVKSVLLVGGRDVRADMNTIEEEGCNVLIGTPGRLSDIMERMDILDYRNLEILILDEADRLLEMGFQKQVNSIISRLPKQRRTGLFSATQTEGVEEMAKAVLRNPVRVEVRAESKSASSNQLINSKIPSGLHLEYLVCDADKKSSQLVDLLIKNKNKKLIVYFMTCASVDYWGLVLSKIPALKSISLIPIHGDKKQNARDKALASFTKASSCVLLCTDVAARGLDIPGVDYVVQYDPPQDPKMFNHRVGRTARLGKEGRSIVFLLPEEEDYVEFLRRKGVSFQEKKCYQEASDVIPFIRSLAMKDRAVLDKGVEALVSFVCAYKLHHCSYIFRWKSLEIGKLAMGYGLLRFPSVSEVKQGRLSSEGFTPVEGVNFEDIKFKDKSLEKQRKQKLQAEKERPREEKRERGKKNSKKAVAASPATRDSNKRKLTGKQRQTTQTAEDEEEMARDYRLLKKLKKGSIEEDDFAKLTGADDF</sequence>
<dbReference type="InterPro" id="IPR001650">
    <property type="entry name" value="Helicase_C-like"/>
</dbReference>
<evidence type="ECO:0000256" key="8">
    <source>
        <dbReference type="RuleBase" id="RU365068"/>
    </source>
</evidence>
<proteinExistence type="inferred from homology"/>
<evidence type="ECO:0000313" key="13">
    <source>
        <dbReference type="EMBL" id="KAF3504184.1"/>
    </source>
</evidence>
<feature type="short sequence motif" description="Q motif" evidence="6">
    <location>
        <begin position="16"/>
        <end position="47"/>
    </location>
</feature>
<reference evidence="13" key="1">
    <citation type="submission" date="2019-12" db="EMBL/GenBank/DDBJ databases">
        <title>Genome sequencing and annotation of Brassica cretica.</title>
        <authorList>
            <person name="Studholme D.J."/>
            <person name="Sarris P."/>
        </authorList>
    </citation>
    <scope>NUCLEOTIDE SEQUENCE</scope>
    <source>
        <strain evidence="13">PFS-109/04</strain>
        <tissue evidence="13">Leaf</tissue>
    </source>
</reference>
<dbReference type="InterPro" id="IPR000629">
    <property type="entry name" value="RNA-helicase_DEAD-box_CS"/>
</dbReference>
<dbReference type="AlphaFoldDB" id="A0A8S9NGE3"/>
<evidence type="ECO:0000259" key="10">
    <source>
        <dbReference type="PROSITE" id="PS51192"/>
    </source>
</evidence>
<feature type="domain" description="Helicase C-terminal" evidence="11">
    <location>
        <begin position="346"/>
        <end position="502"/>
    </location>
</feature>
<dbReference type="InterPro" id="IPR014001">
    <property type="entry name" value="Helicase_ATP-bd"/>
</dbReference>
<keyword evidence="5 8" id="KW-0694">RNA-binding</keyword>
<evidence type="ECO:0000256" key="6">
    <source>
        <dbReference type="PROSITE-ProRule" id="PRU00552"/>
    </source>
</evidence>
<protein>
    <recommendedName>
        <fullName evidence="8">ATP-dependent RNA helicase</fullName>
        <ecNumber evidence="8">3.6.4.13</ecNumber>
    </recommendedName>
</protein>
<evidence type="ECO:0000256" key="4">
    <source>
        <dbReference type="ARBA" id="ARBA00022840"/>
    </source>
</evidence>
<evidence type="ECO:0000256" key="9">
    <source>
        <dbReference type="SAM" id="MobiDB-lite"/>
    </source>
</evidence>
<dbReference type="PROSITE" id="PS51192">
    <property type="entry name" value="HELICASE_ATP_BIND_1"/>
    <property type="match status" value="1"/>
</dbReference>
<dbReference type="GO" id="GO:0003723">
    <property type="term" value="F:RNA binding"/>
    <property type="evidence" value="ECO:0007669"/>
    <property type="project" value="UniProtKB-UniRule"/>
</dbReference>
<feature type="domain" description="DEAD-box RNA helicase Q" evidence="12">
    <location>
        <begin position="16"/>
        <end position="47"/>
    </location>
</feature>
<evidence type="ECO:0000313" key="14">
    <source>
        <dbReference type="Proteomes" id="UP000712600"/>
    </source>
</evidence>
<dbReference type="PANTHER" id="PTHR24031">
    <property type="entry name" value="RNA HELICASE"/>
    <property type="match status" value="1"/>
</dbReference>
<dbReference type="SUPFAM" id="SSF52540">
    <property type="entry name" value="P-loop containing nucleoside triphosphate hydrolases"/>
    <property type="match status" value="2"/>
</dbReference>
<dbReference type="SMART" id="SM00490">
    <property type="entry name" value="HELICc"/>
    <property type="match status" value="1"/>
</dbReference>
<dbReference type="GO" id="GO:0016787">
    <property type="term" value="F:hydrolase activity"/>
    <property type="evidence" value="ECO:0007669"/>
    <property type="project" value="UniProtKB-KW"/>
</dbReference>
<dbReference type="PROSITE" id="PS51194">
    <property type="entry name" value="HELICASE_CTER"/>
    <property type="match status" value="1"/>
</dbReference>
<comment type="similarity">
    <text evidence="7">Belongs to the DEAD box helicase family.</text>
</comment>
<dbReference type="SMART" id="SM00487">
    <property type="entry name" value="DEXDc"/>
    <property type="match status" value="1"/>
</dbReference>
<dbReference type="GO" id="GO:0005524">
    <property type="term" value="F:ATP binding"/>
    <property type="evidence" value="ECO:0007669"/>
    <property type="project" value="UniProtKB-UniRule"/>
</dbReference>
<dbReference type="GO" id="GO:0003724">
    <property type="term" value="F:RNA helicase activity"/>
    <property type="evidence" value="ECO:0007669"/>
    <property type="project" value="UniProtKB-EC"/>
</dbReference>
<evidence type="ECO:0000259" key="11">
    <source>
        <dbReference type="PROSITE" id="PS51194"/>
    </source>
</evidence>
<dbReference type="PROSITE" id="PS51195">
    <property type="entry name" value="Q_MOTIF"/>
    <property type="match status" value="1"/>
</dbReference>
<feature type="compositionally biased region" description="Basic and acidic residues" evidence="9">
    <location>
        <begin position="587"/>
        <end position="606"/>
    </location>
</feature>
<keyword evidence="2 7" id="KW-0378">Hydrolase</keyword>
<dbReference type="SMART" id="SM01178">
    <property type="entry name" value="DUF4217"/>
    <property type="match status" value="1"/>
</dbReference>
<keyword evidence="3 7" id="KW-0347">Helicase</keyword>
<dbReference type="EC" id="3.6.4.13" evidence="8"/>
<keyword evidence="4 7" id="KW-0067">ATP-binding</keyword>